<dbReference type="RefSeq" id="WP_025578053.1">
    <property type="nucleotide sequence ID" value="NZ_JBDMIA010000031.1"/>
</dbReference>
<dbReference type="Proteomes" id="UP000477156">
    <property type="component" value="Unassembled WGS sequence"/>
</dbReference>
<evidence type="ECO:0000313" key="2">
    <source>
        <dbReference type="Proteomes" id="UP000477156"/>
    </source>
</evidence>
<dbReference type="GeneID" id="75081153"/>
<dbReference type="AlphaFoldDB" id="A0A6L8XYQ0"/>
<evidence type="ECO:0000313" key="1">
    <source>
        <dbReference type="EMBL" id="MZS91097.1"/>
    </source>
</evidence>
<organism evidence="1 2">
    <name type="scientific">Blautia wexlerae</name>
    <dbReference type="NCBI Taxonomy" id="418240"/>
    <lineage>
        <taxon>Bacteria</taxon>
        <taxon>Bacillati</taxon>
        <taxon>Bacillota</taxon>
        <taxon>Clostridia</taxon>
        <taxon>Lachnospirales</taxon>
        <taxon>Lachnospiraceae</taxon>
        <taxon>Blautia</taxon>
    </lineage>
</organism>
<reference evidence="1 2" key="1">
    <citation type="journal article" date="2019" name="Nat. Med.">
        <title>A library of human gut bacterial isolates paired with longitudinal multiomics data enables mechanistic microbiome research.</title>
        <authorList>
            <person name="Poyet M."/>
            <person name="Groussin M."/>
            <person name="Gibbons S.M."/>
            <person name="Avila-Pacheco J."/>
            <person name="Jiang X."/>
            <person name="Kearney S.M."/>
            <person name="Perrotta A.R."/>
            <person name="Berdy B."/>
            <person name="Zhao S."/>
            <person name="Lieberman T.D."/>
            <person name="Swanson P.K."/>
            <person name="Smith M."/>
            <person name="Roesemann S."/>
            <person name="Alexander J.E."/>
            <person name="Rich S.A."/>
            <person name="Livny J."/>
            <person name="Vlamakis H."/>
            <person name="Clish C."/>
            <person name="Bullock K."/>
            <person name="Deik A."/>
            <person name="Scott J."/>
            <person name="Pierce K.A."/>
            <person name="Xavier R.J."/>
            <person name="Alm E.J."/>
        </authorList>
    </citation>
    <scope>NUCLEOTIDE SEQUENCE [LARGE SCALE GENOMIC DNA]</scope>
    <source>
        <strain evidence="1 2">BIOML-A12</strain>
    </source>
</reference>
<protein>
    <submittedName>
        <fullName evidence="1">Uncharacterized protein</fullName>
    </submittedName>
</protein>
<comment type="caution">
    <text evidence="1">The sequence shown here is derived from an EMBL/GenBank/DDBJ whole genome shotgun (WGS) entry which is preliminary data.</text>
</comment>
<sequence length="59" mass="6701">MIYERSREDADGEKIGDSIPFIKPALIICGDSLNRKSSEYQRLVEIATKKYCCVVVGYQ</sequence>
<accession>A0A6L8XYQ0</accession>
<name>A0A6L8XYQ0_9FIRM</name>
<dbReference type="EMBL" id="WWVF01000070">
    <property type="protein sequence ID" value="MZS91097.1"/>
    <property type="molecule type" value="Genomic_DNA"/>
</dbReference>
<proteinExistence type="predicted"/>
<gene>
    <name evidence="1" type="ORF">GT712_19155</name>
</gene>